<protein>
    <submittedName>
        <fullName evidence="2">Uncharacterized protein</fullName>
    </submittedName>
</protein>
<name>A0A2M6UHZ8_9BRAD</name>
<evidence type="ECO:0000313" key="3">
    <source>
        <dbReference type="Proteomes" id="UP000228930"/>
    </source>
</evidence>
<dbReference type="AlphaFoldDB" id="A0A2M6UHZ8"/>
<evidence type="ECO:0000256" key="1">
    <source>
        <dbReference type="SAM" id="SignalP"/>
    </source>
</evidence>
<evidence type="ECO:0000313" key="2">
    <source>
        <dbReference type="EMBL" id="PIT04188.1"/>
    </source>
</evidence>
<organism evidence="2 3">
    <name type="scientific">Bradyrhizobium nitroreducens</name>
    <dbReference type="NCBI Taxonomy" id="709803"/>
    <lineage>
        <taxon>Bacteria</taxon>
        <taxon>Pseudomonadati</taxon>
        <taxon>Pseudomonadota</taxon>
        <taxon>Alphaproteobacteria</taxon>
        <taxon>Hyphomicrobiales</taxon>
        <taxon>Nitrobacteraceae</taxon>
        <taxon>Bradyrhizobium</taxon>
    </lineage>
</organism>
<proteinExistence type="predicted"/>
<feature type="chain" id="PRO_5014869780" evidence="1">
    <location>
        <begin position="21"/>
        <end position="204"/>
    </location>
</feature>
<sequence length="204" mass="21385">MTRIIIIAAASLLVSSSAFAQSAPPQEGPITCAAPVAPDDTERSLKQRYGKDAVVQNLPGAEGETYKGVVLFPKARDRRVEVAFTDDKAGRASGLTLRDAGKTSLWNVAGVTIGSSLADVQKANGKPFLVSGFEWDYGGFVTDWKGGTLSRPLQGGCRITIRFSGKTGAPRSLSGDGVKVASDNAALVKFAPVVTEIGVNFPDK</sequence>
<keyword evidence="1" id="KW-0732">Signal</keyword>
<feature type="signal peptide" evidence="1">
    <location>
        <begin position="1"/>
        <end position="20"/>
    </location>
</feature>
<accession>A0A2M6UHZ8</accession>
<dbReference type="RefSeq" id="WP_100179308.1">
    <property type="nucleotide sequence ID" value="NZ_LFJC01000003.1"/>
</dbReference>
<keyword evidence="3" id="KW-1185">Reference proteome</keyword>
<reference evidence="2 3" key="1">
    <citation type="submission" date="2015-06" db="EMBL/GenBank/DDBJ databases">
        <title>Comparative genome analysis of nirS-carrying Bradyrhizobium sp. strains.</title>
        <authorList>
            <person name="Ishii S."/>
            <person name="Jang J."/>
            <person name="Nishizawa T."/>
            <person name="Senoo K."/>
        </authorList>
    </citation>
    <scope>NUCLEOTIDE SEQUENCE [LARGE SCALE GENOMIC DNA]</scope>
    <source>
        <strain evidence="2 3">TSA1</strain>
    </source>
</reference>
<dbReference type="EMBL" id="LFJC01000003">
    <property type="protein sequence ID" value="PIT04188.1"/>
    <property type="molecule type" value="Genomic_DNA"/>
</dbReference>
<comment type="caution">
    <text evidence="2">The sequence shown here is derived from an EMBL/GenBank/DDBJ whole genome shotgun (WGS) entry which is preliminary data.</text>
</comment>
<dbReference type="Proteomes" id="UP000228930">
    <property type="component" value="Unassembled WGS sequence"/>
</dbReference>
<gene>
    <name evidence="2" type="ORF">TSA1_28070</name>
</gene>